<dbReference type="EMBL" id="VFOV01000001">
    <property type="protein sequence ID" value="TQL67613.1"/>
    <property type="molecule type" value="Genomic_DNA"/>
</dbReference>
<evidence type="ECO:0000313" key="3">
    <source>
        <dbReference type="Proteomes" id="UP000320209"/>
    </source>
</evidence>
<comment type="caution">
    <text evidence="2">The sequence shown here is derived from an EMBL/GenBank/DDBJ whole genome shotgun (WGS) entry which is preliminary data.</text>
</comment>
<protein>
    <submittedName>
        <fullName evidence="2">Uncharacterized protein</fullName>
    </submittedName>
</protein>
<sequence>MVCLLATVPTGAAAPEDDLPDRTKHSASGPITSTQIISTQRAKMSITIGPDNPVWGLLYYGMFDACRNGSTLARCPVGQTPDAYGGLLRVAWPFEPLPDSCVPNRPPEERTQYVRSQLVVLSPEPHKTPEGTTYPLGNIGEFPEVQVNLLAFGSIPATVTLRMSMTRLGSTIPPWTVHVWNPTGYKAPTGKNCAVFYRTLLEGQVDIRLEDLKVDGRSVDLGPNCRTSRPVDIALWGEQGYQALAGGYLSQRDGHEKGDGTVVPLHAPLDPAEYVSPYHDDEGRMLPDSTGVDIPPFTGCGAIEDLDSLVTAMASGPNNPLRVHQGTPGFTFDPADLAKCVAGRCPLPAPEAPDTATPSNPPPDHDW</sequence>
<reference evidence="2 3" key="1">
    <citation type="submission" date="2019-06" db="EMBL/GenBank/DDBJ databases">
        <title>Sequencing the genomes of 1000 actinobacteria strains.</title>
        <authorList>
            <person name="Klenk H.-P."/>
        </authorList>
    </citation>
    <scope>NUCLEOTIDE SEQUENCE [LARGE SCALE GENOMIC DNA]</scope>
    <source>
        <strain evidence="2 3">DSM 25218</strain>
    </source>
</reference>
<evidence type="ECO:0000256" key="1">
    <source>
        <dbReference type="SAM" id="MobiDB-lite"/>
    </source>
</evidence>
<organism evidence="2 3">
    <name type="scientific">Nocardioides albertanoniae</name>
    <dbReference type="NCBI Taxonomy" id="1175486"/>
    <lineage>
        <taxon>Bacteria</taxon>
        <taxon>Bacillati</taxon>
        <taxon>Actinomycetota</taxon>
        <taxon>Actinomycetes</taxon>
        <taxon>Propionibacteriales</taxon>
        <taxon>Nocardioidaceae</taxon>
        <taxon>Nocardioides</taxon>
    </lineage>
</organism>
<dbReference type="AlphaFoldDB" id="A0A543A4T5"/>
<gene>
    <name evidence="2" type="ORF">FB381_1494</name>
</gene>
<accession>A0A543A4T5</accession>
<name>A0A543A4T5_9ACTN</name>
<proteinExistence type="predicted"/>
<evidence type="ECO:0000313" key="2">
    <source>
        <dbReference type="EMBL" id="TQL67613.1"/>
    </source>
</evidence>
<dbReference type="Proteomes" id="UP000320209">
    <property type="component" value="Unassembled WGS sequence"/>
</dbReference>
<keyword evidence="3" id="KW-1185">Reference proteome</keyword>
<feature type="region of interest" description="Disordered" evidence="1">
    <location>
        <begin position="346"/>
        <end position="367"/>
    </location>
</feature>